<gene>
    <name evidence="1" type="ORF">QAD02_004818</name>
</gene>
<evidence type="ECO:0000313" key="2">
    <source>
        <dbReference type="Proteomes" id="UP001239111"/>
    </source>
</evidence>
<accession>A0ACC2NSJ5</accession>
<sequence length="302" mass="34169">MFSPSAHKRVMKSRSLKRPRSWSSLSSIASSESEKTPQKITSTISEATIKRAENMRCDILFFSSVEEILEVTPMRNVQNDGNSSRSSSSATKETSDSSTVESFRDSRVDEIILPSDSSNIDLVSPDHFDNTNPDNIERALPSREGRVTIKDLENFEIRVKADVRSQFKALRRGIQYNMQRSFRELTTRTTNQRHGESTQPLLSLQNLLPFKKSDDFEEFDQEIQESVNKQNTLNPLLDYLRASTGPVLVANVRPTFLITLSAQCYHSNIFPILAYYHWPVLVTVGKSIGPLLALSSLLPWVP</sequence>
<reference evidence="1" key="1">
    <citation type="submission" date="2023-04" db="EMBL/GenBank/DDBJ databases">
        <title>A chromosome-level genome assembly of the parasitoid wasp Eretmocerus hayati.</title>
        <authorList>
            <person name="Zhong Y."/>
            <person name="Liu S."/>
            <person name="Liu Y."/>
        </authorList>
    </citation>
    <scope>NUCLEOTIDE SEQUENCE</scope>
    <source>
        <strain evidence="1">ZJU_SS_LIU_2023</strain>
    </source>
</reference>
<keyword evidence="2" id="KW-1185">Reference proteome</keyword>
<dbReference type="EMBL" id="CM056743">
    <property type="protein sequence ID" value="KAJ8673556.1"/>
    <property type="molecule type" value="Genomic_DNA"/>
</dbReference>
<evidence type="ECO:0000313" key="1">
    <source>
        <dbReference type="EMBL" id="KAJ8673556.1"/>
    </source>
</evidence>
<name>A0ACC2NSJ5_9HYME</name>
<organism evidence="1 2">
    <name type="scientific">Eretmocerus hayati</name>
    <dbReference type="NCBI Taxonomy" id="131215"/>
    <lineage>
        <taxon>Eukaryota</taxon>
        <taxon>Metazoa</taxon>
        <taxon>Ecdysozoa</taxon>
        <taxon>Arthropoda</taxon>
        <taxon>Hexapoda</taxon>
        <taxon>Insecta</taxon>
        <taxon>Pterygota</taxon>
        <taxon>Neoptera</taxon>
        <taxon>Endopterygota</taxon>
        <taxon>Hymenoptera</taxon>
        <taxon>Apocrita</taxon>
        <taxon>Proctotrupomorpha</taxon>
        <taxon>Chalcidoidea</taxon>
        <taxon>Aphelinidae</taxon>
        <taxon>Aphelininae</taxon>
        <taxon>Eretmocerus</taxon>
    </lineage>
</organism>
<comment type="caution">
    <text evidence="1">The sequence shown here is derived from an EMBL/GenBank/DDBJ whole genome shotgun (WGS) entry which is preliminary data.</text>
</comment>
<protein>
    <submittedName>
        <fullName evidence="1">Uncharacterized protein</fullName>
    </submittedName>
</protein>
<dbReference type="Proteomes" id="UP001239111">
    <property type="component" value="Chromosome 3"/>
</dbReference>
<proteinExistence type="predicted"/>